<evidence type="ECO:0000256" key="3">
    <source>
        <dbReference type="ARBA" id="ARBA00022692"/>
    </source>
</evidence>
<feature type="domain" description="TMC" evidence="8">
    <location>
        <begin position="472"/>
        <end position="578"/>
    </location>
</feature>
<dbReference type="RefSeq" id="XP_055868295.1">
    <property type="nucleotide sequence ID" value="XM_056012320.1"/>
</dbReference>
<feature type="compositionally biased region" description="Polar residues" evidence="6">
    <location>
        <begin position="1101"/>
        <end position="1110"/>
    </location>
</feature>
<feature type="compositionally biased region" description="Basic and acidic residues" evidence="6">
    <location>
        <begin position="1510"/>
        <end position="1526"/>
    </location>
</feature>
<feature type="compositionally biased region" description="Polar residues" evidence="6">
    <location>
        <begin position="899"/>
        <end position="911"/>
    </location>
</feature>
<keyword evidence="4 7" id="KW-1133">Transmembrane helix</keyword>
<dbReference type="PANTHER" id="PTHR23302:SF24">
    <property type="entry name" value="TMC DOMAIN-CONTAINING PROTEIN"/>
    <property type="match status" value="1"/>
</dbReference>
<reference evidence="10 11" key="1">
    <citation type="submission" date="2025-04" db="UniProtKB">
        <authorList>
            <consortium name="RefSeq"/>
        </authorList>
    </citation>
    <scope>IDENTIFICATION</scope>
</reference>
<evidence type="ECO:0000256" key="4">
    <source>
        <dbReference type="ARBA" id="ARBA00022989"/>
    </source>
</evidence>
<feature type="transmembrane region" description="Helical" evidence="7">
    <location>
        <begin position="581"/>
        <end position="604"/>
    </location>
</feature>
<feature type="compositionally biased region" description="Polar residues" evidence="6">
    <location>
        <begin position="828"/>
        <end position="844"/>
    </location>
</feature>
<dbReference type="RefSeq" id="XP_055868297.1">
    <property type="nucleotide sequence ID" value="XM_056012322.1"/>
</dbReference>
<feature type="transmembrane region" description="Helical" evidence="7">
    <location>
        <begin position="196"/>
        <end position="217"/>
    </location>
</feature>
<feature type="compositionally biased region" description="Polar residues" evidence="6">
    <location>
        <begin position="1174"/>
        <end position="1184"/>
    </location>
</feature>
<dbReference type="InterPro" id="IPR012496">
    <property type="entry name" value="TMC_dom"/>
</dbReference>
<evidence type="ECO:0000256" key="7">
    <source>
        <dbReference type="SAM" id="Phobius"/>
    </source>
</evidence>
<evidence type="ECO:0000313" key="10">
    <source>
        <dbReference type="RefSeq" id="XP_055868295.1"/>
    </source>
</evidence>
<feature type="compositionally biased region" description="Basic and acidic residues" evidence="6">
    <location>
        <begin position="1355"/>
        <end position="1410"/>
    </location>
</feature>
<feature type="compositionally biased region" description="Polar residues" evidence="6">
    <location>
        <begin position="1135"/>
        <end position="1146"/>
    </location>
</feature>
<dbReference type="RefSeq" id="XP_055868299.1">
    <property type="nucleotide sequence ID" value="XM_056012324.1"/>
</dbReference>
<feature type="transmembrane region" description="Helical" evidence="7">
    <location>
        <begin position="520"/>
        <end position="540"/>
    </location>
</feature>
<feature type="region of interest" description="Disordered" evidence="6">
    <location>
        <begin position="818"/>
        <end position="871"/>
    </location>
</feature>
<feature type="compositionally biased region" description="Polar residues" evidence="6">
    <location>
        <begin position="924"/>
        <end position="952"/>
    </location>
</feature>
<comment type="similarity">
    <text evidence="2">Belongs to the TMC family.</text>
</comment>
<dbReference type="Pfam" id="PF07810">
    <property type="entry name" value="TMC"/>
    <property type="match status" value="1"/>
</dbReference>
<feature type="region of interest" description="Disordered" evidence="6">
    <location>
        <begin position="885"/>
        <end position="990"/>
    </location>
</feature>
<feature type="compositionally biased region" description="Polar residues" evidence="6">
    <location>
        <begin position="1529"/>
        <end position="1540"/>
    </location>
</feature>
<feature type="compositionally biased region" description="Polar residues" evidence="6">
    <location>
        <begin position="959"/>
        <end position="990"/>
    </location>
</feature>
<feature type="transmembrane region" description="Helical" evidence="7">
    <location>
        <begin position="484"/>
        <end position="508"/>
    </location>
</feature>
<feature type="region of interest" description="Disordered" evidence="6">
    <location>
        <begin position="751"/>
        <end position="804"/>
    </location>
</feature>
<evidence type="ECO:0000313" key="9">
    <source>
        <dbReference type="Proteomes" id="UP001165740"/>
    </source>
</evidence>
<organism evidence="9 11">
    <name type="scientific">Biomphalaria glabrata</name>
    <name type="common">Bloodfluke planorb</name>
    <name type="synonym">Freshwater snail</name>
    <dbReference type="NCBI Taxonomy" id="6526"/>
    <lineage>
        <taxon>Eukaryota</taxon>
        <taxon>Metazoa</taxon>
        <taxon>Spiralia</taxon>
        <taxon>Lophotrochozoa</taxon>
        <taxon>Mollusca</taxon>
        <taxon>Gastropoda</taxon>
        <taxon>Heterobranchia</taxon>
        <taxon>Euthyneura</taxon>
        <taxon>Panpulmonata</taxon>
        <taxon>Hygrophila</taxon>
        <taxon>Lymnaeoidea</taxon>
        <taxon>Planorbidae</taxon>
        <taxon>Biomphalaria</taxon>
    </lineage>
</organism>
<evidence type="ECO:0000256" key="2">
    <source>
        <dbReference type="ARBA" id="ARBA00006510"/>
    </source>
</evidence>
<feature type="compositionally biased region" description="Low complexity" evidence="6">
    <location>
        <begin position="1185"/>
        <end position="1213"/>
    </location>
</feature>
<evidence type="ECO:0000313" key="13">
    <source>
        <dbReference type="RefSeq" id="XP_055868299.1"/>
    </source>
</evidence>
<name>A0A9W2YZT7_BIOGL</name>
<feature type="compositionally biased region" description="Polar residues" evidence="6">
    <location>
        <begin position="789"/>
        <end position="804"/>
    </location>
</feature>
<dbReference type="GO" id="GO:0008381">
    <property type="term" value="F:mechanosensitive monoatomic ion channel activity"/>
    <property type="evidence" value="ECO:0007669"/>
    <property type="project" value="TreeGrafter"/>
</dbReference>
<dbReference type="GeneID" id="106052977"/>
<feature type="compositionally biased region" description="Polar residues" evidence="6">
    <location>
        <begin position="856"/>
        <end position="871"/>
    </location>
</feature>
<feature type="region of interest" description="Disordered" evidence="6">
    <location>
        <begin position="1163"/>
        <end position="1433"/>
    </location>
</feature>
<dbReference type="InterPro" id="IPR038900">
    <property type="entry name" value="TMC"/>
</dbReference>
<feature type="compositionally biased region" description="Low complexity" evidence="6">
    <location>
        <begin position="1111"/>
        <end position="1131"/>
    </location>
</feature>
<evidence type="ECO:0000256" key="6">
    <source>
        <dbReference type="SAM" id="MobiDB-lite"/>
    </source>
</evidence>
<feature type="transmembrane region" description="Helical" evidence="7">
    <location>
        <begin position="397"/>
        <end position="422"/>
    </location>
</feature>
<keyword evidence="9" id="KW-1185">Reference proteome</keyword>
<feature type="compositionally biased region" description="Basic and acidic residues" evidence="6">
    <location>
        <begin position="47"/>
        <end position="63"/>
    </location>
</feature>
<evidence type="ECO:0000259" key="8">
    <source>
        <dbReference type="Pfam" id="PF07810"/>
    </source>
</evidence>
<feature type="compositionally biased region" description="Polar residues" evidence="6">
    <location>
        <begin position="1032"/>
        <end position="1050"/>
    </location>
</feature>
<dbReference type="RefSeq" id="XP_055868296.1">
    <property type="nucleotide sequence ID" value="XM_056012321.1"/>
</dbReference>
<evidence type="ECO:0000313" key="11">
    <source>
        <dbReference type="RefSeq" id="XP_055868296.1"/>
    </source>
</evidence>
<gene>
    <name evidence="10 11 12 13" type="primary">LOC106052977</name>
</gene>
<feature type="region of interest" description="Disordered" evidence="6">
    <location>
        <begin position="1002"/>
        <end position="1147"/>
    </location>
</feature>
<sequence>MAHYRNRMTHSSLQFVERGERRSKLVGSFPEVDTHHLSHFKPAMHPTGDHSEQHLPSSKTKERELTEKDLKWKLKYAHLYPKTNWMKEIRRVTNANVKTYALVLRSLPESPMNMPEKILLNRQLKDAIKHGVGSRKYHNIRHSIKVVADASQKLQRNTSNSFGFRGSGFSPLVLWGDTIGKITANFGTNVASYFSFLRFLVLLNTLMCILMFCFVSLPQIITLEVNDDNISGFFMKLSSTIFFYGAYSNSSIEHGPSKYNRPLAYLTTWSCANLLAVLIIVISMFVKYKTIKGYNFKDSEPYSSCLFTSWDHSVTNRNKVEKMKGFIANYFKETKKEEEIKERLTASKKVNLYLIRIVCNVVSICVLGGSAYLIYWVASHTIKPELAVPKEVNDFILKYQLTLLVSLLKILIPPLLSLLLYIERYHPRTQIKVKIARTATFYVASLVVFLASLYELSRKCALDVADDSTVCCWENEVGENLFQIIILDLVLGIVVGVVITGGQAFLYFTGILRRFGRPDFNVANLILDLVYGQALIWLGLFAAPFLAFVGLIKLTIIFYFNYGLVWLFCEPNNVFRASRSGTFYMFILLTTHFVCLFPMTYAIIKLKPSDACGPFRTKQRVYEVLTHEIGVSPDWIYDIIQFCSTPAVIIPVIIFLILVTLYYKVKSSTLHAETKELRHHLEFERKEGKRNVYAAATRLVSSRSVPNDLNELGISRSVDSHYDHGHATEANIRKNLNVQYQQQLDAKDLLAKDGQGPNKRHTPNVQSNSPSGQSQLLKAQAPSPIGQGIKSNQGNGHSGQGLPSKSLQQQLDAKDLLAKDGQGPNKGHTPNVQSNSPSGQSQLLKAQAPSPIGQGIKSNQGNGHSGQGLPSKSLQQQLDAKDLLAKDGQGPNKGHAPNVQINSPSGQSQLLKAQAPSPIGQGIKSIQGNGHSGQGLPSKSLHSSTDQITRPQVQGYVHSGQSAPFNSIHTNNQSYSISGQAPSTVPGSSSVDTGLIIQPWVISDGSSPTAPPRPYNVNAAQSPSENPLIANINVSPRKNPSNPTSNSQTPHRGGPPQHSKKEQPQESSSISTRQSSGIPSKPSSSQPAQPQPKARAPQPPESNFSPSSQISDSANASSKSLALSSNSKAADFPNSKVSLPPSNIPTAASSNILSLSLTSSLSPASSQIIKSSANDTPIESSNTDNTSPAISNPASSSITNVSSSTVSSPSQSSDINLVKPPNRNPIKRKPDQTTGESLGAAPSSKSVHKTIISLHPDTSIHPSLTSEHNSNQLDEPTHYKDQIDEPTHYRDQIDEPTHYRDQLDEPTHYRNQLDEPTHYRDQLDKPTHYSDQLDKPTHYRDQLDKPTHYSDQLDEPSHYRDQLDKPTHYRDQLDKPTHYRDQPDKPTHYRDQLDEPTHYRDQLDEPRHSSDYPYQVKVPADSSDHSDSFLSSDPQTMAFHQMSSILPDNEFTDVGPRDVDNHRNQPTLHLSDDDSSLSFTPDFDERSDESYDNEPVTSRFEPEPEDGDSLDLHIQDLGDMHVDKPYSDFSWNDSDSNTNN</sequence>
<feature type="region of interest" description="Disordered" evidence="6">
    <location>
        <begin position="39"/>
        <end position="63"/>
    </location>
</feature>
<feature type="compositionally biased region" description="Polar residues" evidence="6">
    <location>
        <begin position="763"/>
        <end position="777"/>
    </location>
</feature>
<comment type="subcellular location">
    <subcellularLocation>
        <location evidence="1">Membrane</location>
        <topology evidence="1">Multi-pass membrane protein</topology>
    </subcellularLocation>
</comment>
<keyword evidence="3 7" id="KW-0812">Transmembrane</keyword>
<feature type="compositionally biased region" description="Polar residues" evidence="6">
    <location>
        <begin position="1260"/>
        <end position="1274"/>
    </location>
</feature>
<dbReference type="OrthoDB" id="5831905at2759"/>
<proteinExistence type="inferred from homology"/>
<dbReference type="Proteomes" id="UP001165740">
    <property type="component" value="Chromosome 15"/>
</dbReference>
<feature type="region of interest" description="Disordered" evidence="6">
    <location>
        <begin position="1447"/>
        <end position="1540"/>
    </location>
</feature>
<feature type="transmembrane region" description="Helical" evidence="7">
    <location>
        <begin position="267"/>
        <end position="286"/>
    </location>
</feature>
<accession>A0A9W2YZT7</accession>
<feature type="compositionally biased region" description="Basic and acidic residues" evidence="6">
    <location>
        <begin position="1275"/>
        <end position="1348"/>
    </location>
</feature>
<evidence type="ECO:0000256" key="1">
    <source>
        <dbReference type="ARBA" id="ARBA00004141"/>
    </source>
</evidence>
<feature type="compositionally biased region" description="Low complexity" evidence="6">
    <location>
        <begin position="1067"/>
        <end position="1096"/>
    </location>
</feature>
<protein>
    <submittedName>
        <fullName evidence="10 11">Uncharacterized protein LOC106052977</fullName>
    </submittedName>
</protein>
<keyword evidence="5 7" id="KW-0472">Membrane</keyword>
<dbReference type="PANTHER" id="PTHR23302">
    <property type="entry name" value="TRANSMEMBRANE CHANNEL-RELATED"/>
    <property type="match status" value="1"/>
</dbReference>
<feature type="transmembrane region" description="Helical" evidence="7">
    <location>
        <begin position="353"/>
        <end position="377"/>
    </location>
</feature>
<evidence type="ECO:0000256" key="5">
    <source>
        <dbReference type="ARBA" id="ARBA00023136"/>
    </source>
</evidence>
<dbReference type="GO" id="GO:0005886">
    <property type="term" value="C:plasma membrane"/>
    <property type="evidence" value="ECO:0007669"/>
    <property type="project" value="InterPro"/>
</dbReference>
<evidence type="ECO:0000313" key="12">
    <source>
        <dbReference type="RefSeq" id="XP_055868297.1"/>
    </source>
</evidence>
<feature type="transmembrane region" description="Helical" evidence="7">
    <location>
        <begin position="546"/>
        <end position="569"/>
    </location>
</feature>
<feature type="transmembrane region" description="Helical" evidence="7">
    <location>
        <begin position="434"/>
        <end position="454"/>
    </location>
</feature>
<feature type="compositionally biased region" description="Low complexity" evidence="6">
    <location>
        <begin position="1163"/>
        <end position="1173"/>
    </location>
</feature>